<dbReference type="EMBL" id="WMJX01000025">
    <property type="protein sequence ID" value="MTG98664.1"/>
    <property type="molecule type" value="Genomic_DNA"/>
</dbReference>
<protein>
    <submittedName>
        <fullName evidence="10">FtsX-like permease family protein</fullName>
    </submittedName>
</protein>
<keyword evidence="2" id="KW-1003">Cell membrane</keyword>
<feature type="domain" description="ABC3 transporter permease C-terminal" evidence="8">
    <location>
        <begin position="310"/>
        <end position="417"/>
    </location>
</feature>
<feature type="domain" description="ABC3 transporter permease C-terminal" evidence="8">
    <location>
        <begin position="699"/>
        <end position="809"/>
    </location>
</feature>
<dbReference type="InterPro" id="IPR025857">
    <property type="entry name" value="MacB_PCD"/>
</dbReference>
<name>A0A6I3LLE4_9FLAO</name>
<feature type="transmembrane region" description="Helical" evidence="7">
    <location>
        <begin position="746"/>
        <end position="765"/>
    </location>
</feature>
<evidence type="ECO:0000256" key="2">
    <source>
        <dbReference type="ARBA" id="ARBA00022475"/>
    </source>
</evidence>
<dbReference type="AlphaFoldDB" id="A0A6I3LLE4"/>
<evidence type="ECO:0000256" key="1">
    <source>
        <dbReference type="ARBA" id="ARBA00004651"/>
    </source>
</evidence>
<dbReference type="InterPro" id="IPR050250">
    <property type="entry name" value="Macrolide_Exporter_MacB"/>
</dbReference>
<dbReference type="GO" id="GO:0005886">
    <property type="term" value="C:plasma membrane"/>
    <property type="evidence" value="ECO:0007669"/>
    <property type="project" value="UniProtKB-SubCell"/>
</dbReference>
<feature type="transmembrane region" description="Helical" evidence="7">
    <location>
        <begin position="694"/>
        <end position="714"/>
    </location>
</feature>
<feature type="transmembrane region" description="Helical" evidence="7">
    <location>
        <begin position="20"/>
        <end position="41"/>
    </location>
</feature>
<accession>A0A6I3LLE4</accession>
<comment type="similarity">
    <text evidence="6">Belongs to the ABC-4 integral membrane protein family.</text>
</comment>
<feature type="transmembrane region" description="Helical" evidence="7">
    <location>
        <begin position="304"/>
        <end position="325"/>
    </location>
</feature>
<dbReference type="PANTHER" id="PTHR30572">
    <property type="entry name" value="MEMBRANE COMPONENT OF TRANSPORTER-RELATED"/>
    <property type="match status" value="1"/>
</dbReference>
<dbReference type="InterPro" id="IPR003838">
    <property type="entry name" value="ABC3_permease_C"/>
</dbReference>
<keyword evidence="5 7" id="KW-0472">Membrane</keyword>
<comment type="subcellular location">
    <subcellularLocation>
        <location evidence="1">Cell membrane</location>
        <topology evidence="1">Multi-pass membrane protein</topology>
    </subcellularLocation>
</comment>
<keyword evidence="3 7" id="KW-0812">Transmembrane</keyword>
<keyword evidence="11" id="KW-1185">Reference proteome</keyword>
<dbReference type="RefSeq" id="WP_155092684.1">
    <property type="nucleotide sequence ID" value="NZ_CP102754.1"/>
</dbReference>
<dbReference type="GO" id="GO:0022857">
    <property type="term" value="F:transmembrane transporter activity"/>
    <property type="evidence" value="ECO:0007669"/>
    <property type="project" value="TreeGrafter"/>
</dbReference>
<dbReference type="Proteomes" id="UP000438760">
    <property type="component" value="Unassembled WGS sequence"/>
</dbReference>
<evidence type="ECO:0000256" key="4">
    <source>
        <dbReference type="ARBA" id="ARBA00022989"/>
    </source>
</evidence>
<dbReference type="OrthoDB" id="8740261at2"/>
<feature type="domain" description="MacB-like periplasmic core" evidence="9">
    <location>
        <begin position="21"/>
        <end position="229"/>
    </location>
</feature>
<evidence type="ECO:0000256" key="7">
    <source>
        <dbReference type="SAM" id="Phobius"/>
    </source>
</evidence>
<dbReference type="Pfam" id="PF02687">
    <property type="entry name" value="FtsX"/>
    <property type="match status" value="2"/>
</dbReference>
<gene>
    <name evidence="10" type="ORF">GJV76_11085</name>
</gene>
<evidence type="ECO:0000259" key="9">
    <source>
        <dbReference type="Pfam" id="PF12704"/>
    </source>
</evidence>
<keyword evidence="4 7" id="KW-1133">Transmembrane helix</keyword>
<feature type="transmembrane region" description="Helical" evidence="7">
    <location>
        <begin position="780"/>
        <end position="803"/>
    </location>
</feature>
<comment type="caution">
    <text evidence="10">The sequence shown here is derived from an EMBL/GenBank/DDBJ whole genome shotgun (WGS) entry which is preliminary data.</text>
</comment>
<evidence type="ECO:0000256" key="6">
    <source>
        <dbReference type="ARBA" id="ARBA00038076"/>
    </source>
</evidence>
<feature type="transmembrane region" description="Helical" evidence="7">
    <location>
        <begin position="350"/>
        <end position="373"/>
    </location>
</feature>
<evidence type="ECO:0000313" key="11">
    <source>
        <dbReference type="Proteomes" id="UP000438760"/>
    </source>
</evidence>
<sequence>MLKNWLKIYWSNVLKNKIYFILTLVSLGVGFASVILSFVHYREEVSYDQDNPNKDNIFTVESILNTDTSWMKLPYPFGSKLQEESSHIVDYTYMDNYYGEGKIAIGGVIREVEKVGFVKSNFFSFFPSEIIKGDRSNPFSGPNTAVIAEEYAKQLFGDEDPIGKTVVCYKENYVISAIYKLKERRSSVMANILVNAVDQYEKEGIEQWGNYNSTIWLKLDDAKYTAEVEWLIKDILIRYVYASLAQDKGMSLEEYMVEEEGVTLDEFRALKDKGYKLHILSEQRMQKRSELSGTPEGATNVGRLNIIIGLSLLILILSVFNYINLSTAQAISRTREVGIRKTLGATKKNLIFQGLFEAFITSALACIIAFVLIEFTIPWLRVFLNSQMEVEGAYILPWLLLFMVCVILLVGIIPALFTASFKTLEVLKGEVNKSKKGKTLKNVMLVVQFTVACFFMVGSYIVYEQVTYMMNKDLGFKGDQVVIIPYLYKGPHGEKLNVYHSLKEEIMTLNGVEDISIASIGIGSNFGSSSSFLYKGNRVQGINVGMDYNYLDVLDIKMKEGRSLSSEFSTDSISNILISERTVYEMKEENPIGKTIEWNDRKLTIVGVVKDFNLYNLKADYAPLVFFSLKTISWVGLNSRQITVKVKGDNVEKTMNEIAKIWERRDVSEEPFSYEFLNKKYAKTFNNVKKERDVFLTLNAIVVFIALFGLYSLASFNINNRLKEVAIRKVLGASASSLLKQLSMQYVMMCLIGFGIAIFPSYYFLNKWLSDYAFRIDISVMPFVVSLLLILLLTGIVVFIKAWSATKINVLKYIKYE</sequence>
<dbReference type="Pfam" id="PF12704">
    <property type="entry name" value="MacB_PCD"/>
    <property type="match status" value="2"/>
</dbReference>
<dbReference type="PANTHER" id="PTHR30572:SF4">
    <property type="entry name" value="ABC TRANSPORTER PERMEASE YTRF"/>
    <property type="match status" value="1"/>
</dbReference>
<feature type="transmembrane region" description="Helical" evidence="7">
    <location>
        <begin position="442"/>
        <end position="463"/>
    </location>
</feature>
<evidence type="ECO:0000259" key="8">
    <source>
        <dbReference type="Pfam" id="PF02687"/>
    </source>
</evidence>
<evidence type="ECO:0000313" key="10">
    <source>
        <dbReference type="EMBL" id="MTG98664.1"/>
    </source>
</evidence>
<organism evidence="10 11">
    <name type="scientific">Myroides albus</name>
    <dbReference type="NCBI Taxonomy" id="2562892"/>
    <lineage>
        <taxon>Bacteria</taxon>
        <taxon>Pseudomonadati</taxon>
        <taxon>Bacteroidota</taxon>
        <taxon>Flavobacteriia</taxon>
        <taxon>Flavobacteriales</taxon>
        <taxon>Flavobacteriaceae</taxon>
        <taxon>Myroides</taxon>
    </lineage>
</organism>
<evidence type="ECO:0000256" key="5">
    <source>
        <dbReference type="ARBA" id="ARBA00023136"/>
    </source>
</evidence>
<feature type="transmembrane region" description="Helical" evidence="7">
    <location>
        <begin position="393"/>
        <end position="421"/>
    </location>
</feature>
<feature type="domain" description="MacB-like periplasmic core" evidence="9">
    <location>
        <begin position="455"/>
        <end position="660"/>
    </location>
</feature>
<evidence type="ECO:0000256" key="3">
    <source>
        <dbReference type="ARBA" id="ARBA00022692"/>
    </source>
</evidence>
<proteinExistence type="inferred from homology"/>
<reference evidence="10 11" key="1">
    <citation type="submission" date="2019-11" db="EMBL/GenBank/DDBJ databases">
        <title>Genome of Strain BIT-d1.</title>
        <authorList>
            <person name="Yang Y."/>
        </authorList>
    </citation>
    <scope>NUCLEOTIDE SEQUENCE [LARGE SCALE GENOMIC DNA]</scope>
    <source>
        <strain evidence="10 11">BIT-d1</strain>
    </source>
</reference>